<reference evidence="2 3" key="1">
    <citation type="submission" date="2020-11" db="EMBL/GenBank/DDBJ databases">
        <title>Enhanced detection system for hospital associated transmission using whole genome sequencing surveillance.</title>
        <authorList>
            <person name="Harrison L.H."/>
            <person name="Van Tyne D."/>
            <person name="Marsh J.W."/>
            <person name="Griffith M.P."/>
            <person name="Snyder D.J."/>
            <person name="Cooper V.S."/>
            <person name="Mustapha M."/>
        </authorList>
    </citation>
    <scope>NUCLEOTIDE SEQUENCE [LARGE SCALE GENOMIC DNA]</scope>
    <source>
        <strain evidence="2 3">PSB00013</strain>
    </source>
</reference>
<gene>
    <name evidence="2" type="ORF">I5Q09_22315</name>
</gene>
<feature type="transmembrane region" description="Helical" evidence="1">
    <location>
        <begin position="7"/>
        <end position="23"/>
    </location>
</feature>
<dbReference type="Proteomes" id="UP000638986">
    <property type="component" value="Unassembled WGS sequence"/>
</dbReference>
<keyword evidence="1" id="KW-0812">Transmembrane</keyword>
<proteinExistence type="predicted"/>
<evidence type="ECO:0000313" key="3">
    <source>
        <dbReference type="Proteomes" id="UP000638986"/>
    </source>
</evidence>
<name>A0ABS0MXH6_PSELU</name>
<evidence type="ECO:0000256" key="1">
    <source>
        <dbReference type="SAM" id="Phobius"/>
    </source>
</evidence>
<feature type="transmembrane region" description="Helical" evidence="1">
    <location>
        <begin position="35"/>
        <end position="55"/>
    </location>
</feature>
<sequence length="72" mass="8097">MTFAGSTNMIIGSFVLGLPFLWFEHPLEMLGQVGFYSLATAMLLIAFTGFTLWAIERKSLKENAMGLYKHVH</sequence>
<dbReference type="RefSeq" id="WP_197873361.1">
    <property type="nucleotide sequence ID" value="NZ_JADTXM010000020.1"/>
</dbReference>
<accession>A0ABS0MXH6</accession>
<keyword evidence="1" id="KW-1133">Transmembrane helix</keyword>
<comment type="caution">
    <text evidence="2">The sequence shown here is derived from an EMBL/GenBank/DDBJ whole genome shotgun (WGS) entry which is preliminary data.</text>
</comment>
<protein>
    <submittedName>
        <fullName evidence="2">Uncharacterized protein</fullName>
    </submittedName>
</protein>
<dbReference type="EMBL" id="JADTXM010000020">
    <property type="protein sequence ID" value="MBH3441420.1"/>
    <property type="molecule type" value="Genomic_DNA"/>
</dbReference>
<evidence type="ECO:0000313" key="2">
    <source>
        <dbReference type="EMBL" id="MBH3441420.1"/>
    </source>
</evidence>
<organism evidence="2 3">
    <name type="scientific">Pseudomonas luteola</name>
    <dbReference type="NCBI Taxonomy" id="47886"/>
    <lineage>
        <taxon>Bacteria</taxon>
        <taxon>Pseudomonadati</taxon>
        <taxon>Pseudomonadota</taxon>
        <taxon>Gammaproteobacteria</taxon>
        <taxon>Pseudomonadales</taxon>
        <taxon>Pseudomonadaceae</taxon>
        <taxon>Pseudomonas</taxon>
    </lineage>
</organism>
<keyword evidence="1" id="KW-0472">Membrane</keyword>